<dbReference type="SUPFAM" id="SSF52540">
    <property type="entry name" value="P-loop containing nucleoside triphosphate hydrolases"/>
    <property type="match status" value="1"/>
</dbReference>
<dbReference type="GO" id="GO:0005737">
    <property type="term" value="C:cytoplasm"/>
    <property type="evidence" value="ECO:0007669"/>
    <property type="project" value="TreeGrafter"/>
</dbReference>
<dbReference type="Gene3D" id="3.40.50.300">
    <property type="entry name" value="P-loop containing nucleotide triphosphate hydrolases"/>
    <property type="match status" value="1"/>
</dbReference>
<dbReference type="InterPro" id="IPR027417">
    <property type="entry name" value="P-loop_NTPase"/>
</dbReference>
<dbReference type="eggNOG" id="COG0523">
    <property type="taxonomic scope" value="Bacteria"/>
</dbReference>
<dbReference type="PATRIC" id="fig|1120925.3.peg.840"/>
<dbReference type="CDD" id="cd03112">
    <property type="entry name" value="CobW-like"/>
    <property type="match status" value="1"/>
</dbReference>
<evidence type="ECO:0000259" key="1">
    <source>
        <dbReference type="Pfam" id="PF02492"/>
    </source>
</evidence>
<proteinExistence type="predicted"/>
<dbReference type="Pfam" id="PF02492">
    <property type="entry name" value="cobW"/>
    <property type="match status" value="1"/>
</dbReference>
<evidence type="ECO:0000313" key="2">
    <source>
        <dbReference type="EMBL" id="ENV83742.1"/>
    </source>
</evidence>
<dbReference type="PANTHER" id="PTHR13748">
    <property type="entry name" value="COBW-RELATED"/>
    <property type="match status" value="1"/>
</dbReference>
<dbReference type="EMBL" id="APQD01000006">
    <property type="protein sequence ID" value="ENV83742.1"/>
    <property type="molecule type" value="Genomic_DNA"/>
</dbReference>
<feature type="domain" description="CobW/HypB/UreG nucleotide-binding" evidence="1">
    <location>
        <begin position="61"/>
        <end position="232"/>
    </location>
</feature>
<organism evidence="2 3">
    <name type="scientific">Acinetobacter bouvetii DSM 14964 = CIP 107468</name>
    <dbReference type="NCBI Taxonomy" id="1120925"/>
    <lineage>
        <taxon>Bacteria</taxon>
        <taxon>Pseudomonadati</taxon>
        <taxon>Pseudomonadota</taxon>
        <taxon>Gammaproteobacteria</taxon>
        <taxon>Moraxellales</taxon>
        <taxon>Moraxellaceae</taxon>
        <taxon>Acinetobacter</taxon>
    </lineage>
</organism>
<evidence type="ECO:0000313" key="3">
    <source>
        <dbReference type="Proteomes" id="UP000018460"/>
    </source>
</evidence>
<comment type="caution">
    <text evidence="2">The sequence shown here is derived from an EMBL/GenBank/DDBJ whole genome shotgun (WGS) entry which is preliminary data.</text>
</comment>
<dbReference type="AlphaFoldDB" id="N9CD31"/>
<accession>N9CD31</accession>
<gene>
    <name evidence="2" type="ORF">F941_00783</name>
</gene>
<sequence>MPLFRLKNSKQSRLRRSRDATKINLANGLARAAASGYTMCPLTYSFAGDLLKLVTASQAIPVHIISGFLGAGKTTLLKHLLSQKPEHEVWAVLMNEFGQIGVDQQLLPQDQGYAVKELLGGCLCCSSQMPMQIALSRLLSEAKPDRLFIEPTGLGHPAQLLEQLTEPHWLQHLKMRALVTVVDGSRLHDVAWSKQNLYADQLKAAKVVAVSHADGMTEADEQALAALQAEYQPYQQIWLKTAMGELALSDIDLPYAGAARKIQPLLQVQKQMRDDEARPEIKQLPYHYVESAQGYSVAGWKMPKRWTFDFYDLLDLLCEQQDWLRIKGIFQTSQGWKSFNFNPEQFNYQSAEESIDNRLEIIYQQERSWLEFETLLMNCRVDQETK</sequence>
<dbReference type="InterPro" id="IPR003495">
    <property type="entry name" value="CobW/HypB/UreG_nucleotide-bd"/>
</dbReference>
<reference evidence="2 3" key="1">
    <citation type="submission" date="2013-02" db="EMBL/GenBank/DDBJ databases">
        <title>The Genome Sequence of Acinetobacter bouvetii CIP 107468.</title>
        <authorList>
            <consortium name="The Broad Institute Genome Sequencing Platform"/>
            <consortium name="The Broad Institute Genome Sequencing Center for Infectious Disease"/>
            <person name="Cerqueira G."/>
            <person name="Feldgarden M."/>
            <person name="Courvalin P."/>
            <person name="Perichon B."/>
            <person name="Grillot-Courvalin C."/>
            <person name="Clermont D."/>
            <person name="Rocha E."/>
            <person name="Yoon E.-J."/>
            <person name="Nemec A."/>
            <person name="Walker B."/>
            <person name="Young S.K."/>
            <person name="Zeng Q."/>
            <person name="Gargeya S."/>
            <person name="Fitzgerald M."/>
            <person name="Haas B."/>
            <person name="Abouelleil A."/>
            <person name="Alvarado L."/>
            <person name="Arachchi H.M."/>
            <person name="Berlin A.M."/>
            <person name="Chapman S.B."/>
            <person name="Dewar J."/>
            <person name="Goldberg J."/>
            <person name="Griggs A."/>
            <person name="Gujja S."/>
            <person name="Hansen M."/>
            <person name="Howarth C."/>
            <person name="Imamovic A."/>
            <person name="Larimer J."/>
            <person name="McCowan C."/>
            <person name="Murphy C."/>
            <person name="Neiman D."/>
            <person name="Pearson M."/>
            <person name="Priest M."/>
            <person name="Roberts A."/>
            <person name="Saif S."/>
            <person name="Shea T."/>
            <person name="Sisk P."/>
            <person name="Sykes S."/>
            <person name="Wortman J."/>
            <person name="Nusbaum C."/>
            <person name="Birren B."/>
        </authorList>
    </citation>
    <scope>NUCLEOTIDE SEQUENCE [LARGE SCALE GENOMIC DNA]</scope>
    <source>
        <strain evidence="2 3">CIP 107468</strain>
    </source>
</reference>
<keyword evidence="3" id="KW-1185">Reference proteome</keyword>
<name>N9CD31_9GAMM</name>
<dbReference type="PANTHER" id="PTHR13748:SF46">
    <property type="entry name" value="ZINC CHAPERONE YEIR"/>
    <property type="match status" value="1"/>
</dbReference>
<protein>
    <recommendedName>
        <fullName evidence="1">CobW/HypB/UreG nucleotide-binding domain-containing protein</fullName>
    </recommendedName>
</protein>
<dbReference type="Proteomes" id="UP000018460">
    <property type="component" value="Unassembled WGS sequence"/>
</dbReference>
<dbReference type="InterPro" id="IPR051316">
    <property type="entry name" value="Zinc-reg_GTPase_activator"/>
</dbReference>